<name>A0A1H6FHV4_THEAL</name>
<evidence type="ECO:0000313" key="1">
    <source>
        <dbReference type="EMBL" id="SEH10417.1"/>
    </source>
</evidence>
<dbReference type="OrthoDB" id="5242357at2"/>
<dbReference type="EMBL" id="FNWJ01000001">
    <property type="protein sequence ID" value="SEH10417.1"/>
    <property type="molecule type" value="Genomic_DNA"/>
</dbReference>
<dbReference type="Proteomes" id="UP000222056">
    <property type="component" value="Unassembled WGS sequence"/>
</dbReference>
<dbReference type="InterPro" id="IPR006311">
    <property type="entry name" value="TAT_signal"/>
</dbReference>
<dbReference type="STRING" id="29539.SAMN02745716_0266"/>
<dbReference type="PROSITE" id="PS51318">
    <property type="entry name" value="TAT"/>
    <property type="match status" value="1"/>
</dbReference>
<dbReference type="RefSeq" id="WP_093115522.1">
    <property type="nucleotide sequence ID" value="NZ_FNWJ01000001.1"/>
</dbReference>
<accession>A0A1H6FHV4</accession>
<evidence type="ECO:0000313" key="2">
    <source>
        <dbReference type="Proteomes" id="UP000222056"/>
    </source>
</evidence>
<reference evidence="2" key="1">
    <citation type="submission" date="2016-10" db="EMBL/GenBank/DDBJ databases">
        <authorList>
            <person name="Varghese N."/>
            <person name="Submissions S."/>
        </authorList>
    </citation>
    <scope>NUCLEOTIDE SEQUENCE [LARGE SCALE GENOMIC DNA]</scope>
    <source>
        <strain evidence="2">ATCC 35263</strain>
    </source>
</reference>
<dbReference type="AlphaFoldDB" id="A0A1H6FHV4"/>
<keyword evidence="2" id="KW-1185">Reference proteome</keyword>
<dbReference type="Pfam" id="PF13668">
    <property type="entry name" value="Ferritin_2"/>
    <property type="match status" value="1"/>
</dbReference>
<sequence>MSEAISLAYRVIDEQEQDKTASTRRGILKGAAATFGSLGLLGLVADDRAVAAITAQNDPQKILNIAATAEVLATIINTEGARRVRGLDRVTRRNVAAAAQQELEHYKVLRKIGGKELTKKIWVPDAVFASRKGLLTTLEFGDQVFINAYLIATTVFGNAGQGENARYAAEFMGVEAVHRALARQSLGKLGNDRVFMRYAFTQIDTAVKLLQDAGVGFGQKGKSPGRFYDFDVVKRRTPKVRGNNTFNVR</sequence>
<gene>
    <name evidence="1" type="ORF">SAMN02745716_0266</name>
</gene>
<proteinExistence type="predicted"/>
<organism evidence="1 2">
    <name type="scientific">Thermoleophilum album</name>
    <dbReference type="NCBI Taxonomy" id="29539"/>
    <lineage>
        <taxon>Bacteria</taxon>
        <taxon>Bacillati</taxon>
        <taxon>Actinomycetota</taxon>
        <taxon>Thermoleophilia</taxon>
        <taxon>Thermoleophilales</taxon>
        <taxon>Thermoleophilaceae</taxon>
        <taxon>Thermoleophilum</taxon>
    </lineage>
</organism>
<protein>
    <submittedName>
        <fullName evidence="1">Ferritin-like domain-containing protein</fullName>
    </submittedName>
</protein>